<protein>
    <submittedName>
        <fullName evidence="2">Uncharacterized protein</fullName>
    </submittedName>
</protein>
<evidence type="ECO:0000313" key="2">
    <source>
        <dbReference type="EMBL" id="ETS83709.1"/>
    </source>
</evidence>
<keyword evidence="3" id="KW-1185">Reference proteome</keyword>
<evidence type="ECO:0000256" key="1">
    <source>
        <dbReference type="SAM" id="MobiDB-lite"/>
    </source>
</evidence>
<proteinExistence type="predicted"/>
<accession>W3XCG5</accession>
<feature type="region of interest" description="Disordered" evidence="1">
    <location>
        <begin position="1"/>
        <end position="35"/>
    </location>
</feature>
<dbReference type="AlphaFoldDB" id="W3XCG5"/>
<evidence type="ECO:0000313" key="3">
    <source>
        <dbReference type="Proteomes" id="UP000030651"/>
    </source>
</evidence>
<dbReference type="KEGG" id="pfy:PFICI_05585"/>
<gene>
    <name evidence="2" type="ORF">PFICI_05585</name>
</gene>
<dbReference type="EMBL" id="KI912111">
    <property type="protein sequence ID" value="ETS83709.1"/>
    <property type="molecule type" value="Genomic_DNA"/>
</dbReference>
<dbReference type="Proteomes" id="UP000030651">
    <property type="component" value="Unassembled WGS sequence"/>
</dbReference>
<dbReference type="RefSeq" id="XP_007832357.1">
    <property type="nucleotide sequence ID" value="XM_007834166.1"/>
</dbReference>
<reference evidence="3" key="1">
    <citation type="journal article" date="2015" name="BMC Genomics">
        <title>Genomic and transcriptomic analysis of the endophytic fungus Pestalotiopsis fici reveals its lifestyle and high potential for synthesis of natural products.</title>
        <authorList>
            <person name="Wang X."/>
            <person name="Zhang X."/>
            <person name="Liu L."/>
            <person name="Xiang M."/>
            <person name="Wang W."/>
            <person name="Sun X."/>
            <person name="Che Y."/>
            <person name="Guo L."/>
            <person name="Liu G."/>
            <person name="Guo L."/>
            <person name="Wang C."/>
            <person name="Yin W.B."/>
            <person name="Stadler M."/>
            <person name="Zhang X."/>
            <person name="Liu X."/>
        </authorList>
    </citation>
    <scope>NUCLEOTIDE SEQUENCE [LARGE SCALE GENOMIC DNA]</scope>
    <source>
        <strain evidence="3">W106-1 / CGMCC3.15140</strain>
    </source>
</reference>
<dbReference type="HOGENOM" id="CLU_2886547_0_0_1"/>
<name>W3XCG5_PESFW</name>
<sequence length="63" mass="6748">MQDTQKSQAVDGLNDFTTYHRAPKPTPRSTTSTASTANLFHSGTHSLFFQVFDGLTAGFPGTG</sequence>
<dbReference type="GeneID" id="19270598"/>
<organism evidence="2 3">
    <name type="scientific">Pestalotiopsis fici (strain W106-1 / CGMCC3.15140)</name>
    <dbReference type="NCBI Taxonomy" id="1229662"/>
    <lineage>
        <taxon>Eukaryota</taxon>
        <taxon>Fungi</taxon>
        <taxon>Dikarya</taxon>
        <taxon>Ascomycota</taxon>
        <taxon>Pezizomycotina</taxon>
        <taxon>Sordariomycetes</taxon>
        <taxon>Xylariomycetidae</taxon>
        <taxon>Amphisphaeriales</taxon>
        <taxon>Sporocadaceae</taxon>
        <taxon>Pestalotiopsis</taxon>
    </lineage>
</organism>
<dbReference type="InParanoid" id="W3XCG5"/>